<gene>
    <name evidence="2" type="primary">abgB_18</name>
    <name evidence="2" type="ORF">SDC9_92662</name>
</gene>
<dbReference type="GO" id="GO:0016805">
    <property type="term" value="F:dipeptidase activity"/>
    <property type="evidence" value="ECO:0007669"/>
    <property type="project" value="InterPro"/>
</dbReference>
<dbReference type="InterPro" id="IPR017144">
    <property type="entry name" value="Xaa-Arg_dipeptidase"/>
</dbReference>
<feature type="domain" description="Peptidase M20 dimerisation" evidence="1">
    <location>
        <begin position="196"/>
        <end position="293"/>
    </location>
</feature>
<dbReference type="Pfam" id="PF07687">
    <property type="entry name" value="M20_dimer"/>
    <property type="match status" value="1"/>
</dbReference>
<proteinExistence type="predicted"/>
<dbReference type="GO" id="GO:0005737">
    <property type="term" value="C:cytoplasm"/>
    <property type="evidence" value="ECO:0007669"/>
    <property type="project" value="TreeGrafter"/>
</dbReference>
<evidence type="ECO:0000313" key="2">
    <source>
        <dbReference type="EMBL" id="MPM45968.1"/>
    </source>
</evidence>
<accession>A0A644ZZT8</accession>
<dbReference type="InterPro" id="IPR011650">
    <property type="entry name" value="Peptidase_M20_dimer"/>
</dbReference>
<sequence length="431" mass="45909">MKRIICAAIDANENKIVSYAKDVAKEPELGFKETKTAAKVAGIFEELGIEYQSGLAITGVKGRIKGGKKGPTVAILGELDAIGCPDSQAADPLTGAAHACGHNLQTAAMLGAAYGLVQSGVMSELAGEVVFFGVPAEEYVELAYRKKLIEEGKLHFLHGKGELIYRGEFADIDMAMQIHADKNMPEATVSIGQSSNGFIGKTIQYVGKTAHAADAPDQGINALNAAMLGLMGINALRETFREKDVIRVHPIITKGGDLVNSVPADVRIETYVRAKSMEAIEATHKKVDAALKAGGDAVGAKTIIETLPGQLPLACNEKMNELFVTNARIANPKVAVKDAGHFSASTDMGDVSHLMPVIHPFIGGTNGLLHTKDFCVVSYKDAVLLPAKAFAMMVVDLLADDAKGAKDILADYKPLLTREEYVKKLEGYFSK</sequence>
<evidence type="ECO:0000259" key="1">
    <source>
        <dbReference type="Pfam" id="PF07687"/>
    </source>
</evidence>
<dbReference type="InterPro" id="IPR002933">
    <property type="entry name" value="Peptidase_M20"/>
</dbReference>
<protein>
    <submittedName>
        <fullName evidence="2">p-aminobenzoyl-glutamate hydrolase subunit B</fullName>
        <ecNumber evidence="2">3.5.1.-</ecNumber>
    </submittedName>
</protein>
<dbReference type="AlphaFoldDB" id="A0A644ZZT8"/>
<dbReference type="InterPro" id="IPR052030">
    <property type="entry name" value="Peptidase_M20/M20A_hydrolases"/>
</dbReference>
<dbReference type="InterPro" id="IPR017439">
    <property type="entry name" value="Amidohydrolase"/>
</dbReference>
<dbReference type="PIRSF" id="PIRSF037226">
    <property type="entry name" value="Amidohydrolase_ACY1L2_prd"/>
    <property type="match status" value="1"/>
</dbReference>
<dbReference type="InterPro" id="IPR036264">
    <property type="entry name" value="Bact_exopeptidase_dim_dom"/>
</dbReference>
<dbReference type="Gene3D" id="3.30.70.360">
    <property type="match status" value="1"/>
</dbReference>
<keyword evidence="2" id="KW-0378">Hydrolase</keyword>
<name>A0A644ZZT8_9ZZZZ</name>
<dbReference type="GO" id="GO:0046657">
    <property type="term" value="P:folic acid catabolic process"/>
    <property type="evidence" value="ECO:0007669"/>
    <property type="project" value="TreeGrafter"/>
</dbReference>
<organism evidence="2">
    <name type="scientific">bioreactor metagenome</name>
    <dbReference type="NCBI Taxonomy" id="1076179"/>
    <lineage>
        <taxon>unclassified sequences</taxon>
        <taxon>metagenomes</taxon>
        <taxon>ecological metagenomes</taxon>
    </lineage>
</organism>
<dbReference type="Pfam" id="PF01546">
    <property type="entry name" value="Peptidase_M20"/>
    <property type="match status" value="1"/>
</dbReference>
<dbReference type="PANTHER" id="PTHR30575">
    <property type="entry name" value="PEPTIDASE M20"/>
    <property type="match status" value="1"/>
</dbReference>
<dbReference type="PANTHER" id="PTHR30575:SF3">
    <property type="entry name" value="PEPTIDASE M20 DIMERISATION DOMAIN-CONTAINING PROTEIN"/>
    <property type="match status" value="1"/>
</dbReference>
<dbReference type="SUPFAM" id="SSF53187">
    <property type="entry name" value="Zn-dependent exopeptidases"/>
    <property type="match status" value="1"/>
</dbReference>
<reference evidence="2" key="1">
    <citation type="submission" date="2019-08" db="EMBL/GenBank/DDBJ databases">
        <authorList>
            <person name="Kucharzyk K."/>
            <person name="Murdoch R.W."/>
            <person name="Higgins S."/>
            <person name="Loffler F."/>
        </authorList>
    </citation>
    <scope>NUCLEOTIDE SEQUENCE</scope>
</reference>
<dbReference type="NCBIfam" id="TIGR01891">
    <property type="entry name" value="amidohydrolases"/>
    <property type="match status" value="1"/>
</dbReference>
<dbReference type="SUPFAM" id="SSF55031">
    <property type="entry name" value="Bacterial exopeptidase dimerisation domain"/>
    <property type="match status" value="1"/>
</dbReference>
<dbReference type="Gene3D" id="3.40.630.10">
    <property type="entry name" value="Zn peptidases"/>
    <property type="match status" value="1"/>
</dbReference>
<dbReference type="GO" id="GO:0071713">
    <property type="term" value="F:para-aminobenzoyl-glutamate hydrolase activity"/>
    <property type="evidence" value="ECO:0007669"/>
    <property type="project" value="TreeGrafter"/>
</dbReference>
<dbReference type="EC" id="3.5.1.-" evidence="2"/>
<comment type="caution">
    <text evidence="2">The sequence shown here is derived from an EMBL/GenBank/DDBJ whole genome shotgun (WGS) entry which is preliminary data.</text>
</comment>
<dbReference type="EMBL" id="VSSQ01011090">
    <property type="protein sequence ID" value="MPM45968.1"/>
    <property type="molecule type" value="Genomic_DNA"/>
</dbReference>